<evidence type="ECO:0000313" key="3">
    <source>
        <dbReference type="Proteomes" id="UP001378592"/>
    </source>
</evidence>
<keyword evidence="3" id="KW-1185">Reference proteome</keyword>
<feature type="compositionally biased region" description="Basic and acidic residues" evidence="1">
    <location>
        <begin position="132"/>
        <end position="141"/>
    </location>
</feature>
<feature type="region of interest" description="Disordered" evidence="1">
    <location>
        <begin position="121"/>
        <end position="141"/>
    </location>
</feature>
<name>A0AAN9VRL0_9ORTH</name>
<feature type="region of interest" description="Disordered" evidence="1">
    <location>
        <begin position="32"/>
        <end position="60"/>
    </location>
</feature>
<sequence length="141" mass="16350">MRTPENCKYCEESQDESDIICRHVPYEETGYLPPCDPESSSESDCEYESTDIDTDSDEDGSWFTTPWTKLFPECTSDELDIDIGVKIFPVGEIPDKEVAHFQQALGKRLCGRRKRRIHKTIRKQTQYCEPNQEGHQEPKKT</sequence>
<protein>
    <submittedName>
        <fullName evidence="2">Uncharacterized protein</fullName>
    </submittedName>
</protein>
<proteinExistence type="predicted"/>
<evidence type="ECO:0000313" key="2">
    <source>
        <dbReference type="EMBL" id="KAK7867536.1"/>
    </source>
</evidence>
<dbReference type="AlphaFoldDB" id="A0AAN9VRL0"/>
<reference evidence="2 3" key="1">
    <citation type="submission" date="2024-03" db="EMBL/GenBank/DDBJ databases">
        <title>The genome assembly and annotation of the cricket Gryllus longicercus Weissman &amp; Gray.</title>
        <authorList>
            <person name="Szrajer S."/>
            <person name="Gray D."/>
            <person name="Ylla G."/>
        </authorList>
    </citation>
    <scope>NUCLEOTIDE SEQUENCE [LARGE SCALE GENOMIC DNA]</scope>
    <source>
        <strain evidence="2">DAG 2021-001</strain>
        <tissue evidence="2">Whole body minus gut</tissue>
    </source>
</reference>
<evidence type="ECO:0000256" key="1">
    <source>
        <dbReference type="SAM" id="MobiDB-lite"/>
    </source>
</evidence>
<feature type="compositionally biased region" description="Acidic residues" evidence="1">
    <location>
        <begin position="39"/>
        <end position="60"/>
    </location>
</feature>
<gene>
    <name evidence="2" type="ORF">R5R35_009432</name>
</gene>
<dbReference type="Proteomes" id="UP001378592">
    <property type="component" value="Unassembled WGS sequence"/>
</dbReference>
<dbReference type="EMBL" id="JAZDUA010000117">
    <property type="protein sequence ID" value="KAK7867536.1"/>
    <property type="molecule type" value="Genomic_DNA"/>
</dbReference>
<accession>A0AAN9VRL0</accession>
<comment type="caution">
    <text evidence="2">The sequence shown here is derived from an EMBL/GenBank/DDBJ whole genome shotgun (WGS) entry which is preliminary data.</text>
</comment>
<organism evidence="2 3">
    <name type="scientific">Gryllus longicercus</name>
    <dbReference type="NCBI Taxonomy" id="2509291"/>
    <lineage>
        <taxon>Eukaryota</taxon>
        <taxon>Metazoa</taxon>
        <taxon>Ecdysozoa</taxon>
        <taxon>Arthropoda</taxon>
        <taxon>Hexapoda</taxon>
        <taxon>Insecta</taxon>
        <taxon>Pterygota</taxon>
        <taxon>Neoptera</taxon>
        <taxon>Polyneoptera</taxon>
        <taxon>Orthoptera</taxon>
        <taxon>Ensifera</taxon>
        <taxon>Gryllidea</taxon>
        <taxon>Grylloidea</taxon>
        <taxon>Gryllidae</taxon>
        <taxon>Gryllinae</taxon>
        <taxon>Gryllus</taxon>
    </lineage>
</organism>